<evidence type="ECO:0000313" key="11">
    <source>
        <dbReference type="Proteomes" id="UP000008783"/>
    </source>
</evidence>
<dbReference type="GO" id="GO:0009378">
    <property type="term" value="F:four-way junction helicase activity"/>
    <property type="evidence" value="ECO:0000318"/>
    <property type="project" value="GO_Central"/>
</dbReference>
<dbReference type="SUPFAM" id="SSF52540">
    <property type="entry name" value="P-loop containing nucleoside triphosphate hydrolases"/>
    <property type="match status" value="1"/>
</dbReference>
<comment type="similarity">
    <text evidence="1">Belongs to the helicase family. RecQ subfamily.</text>
</comment>
<dbReference type="KEGG" id="pgr:PGTG_11812"/>
<dbReference type="PROSITE" id="PS51192">
    <property type="entry name" value="HELICASE_ATP_BIND_1"/>
    <property type="match status" value="1"/>
</dbReference>
<dbReference type="GO" id="GO:0005737">
    <property type="term" value="C:cytoplasm"/>
    <property type="evidence" value="ECO:0000318"/>
    <property type="project" value="GO_Central"/>
</dbReference>
<dbReference type="GO" id="GO:0006260">
    <property type="term" value="P:DNA replication"/>
    <property type="evidence" value="ECO:0000318"/>
    <property type="project" value="GO_Central"/>
</dbReference>
<dbReference type="AlphaFoldDB" id="E3KMD1"/>
<dbReference type="GO" id="GO:0000724">
    <property type="term" value="P:double-strand break repair via homologous recombination"/>
    <property type="evidence" value="ECO:0000318"/>
    <property type="project" value="GO_Central"/>
</dbReference>
<keyword evidence="3" id="KW-0067">ATP-binding</keyword>
<dbReference type="STRING" id="418459.E3KMD1"/>
<keyword evidence="11" id="KW-1185">Reference proteome</keyword>
<dbReference type="GO" id="GO:0005524">
    <property type="term" value="F:ATP binding"/>
    <property type="evidence" value="ECO:0007669"/>
    <property type="project" value="UniProtKB-KW"/>
</dbReference>
<keyword evidence="5" id="KW-0413">Isomerase</keyword>
<feature type="domain" description="Helicase ATP-binding" evidence="9">
    <location>
        <begin position="87"/>
        <end position="281"/>
    </location>
</feature>
<evidence type="ECO:0000256" key="1">
    <source>
        <dbReference type="ARBA" id="ARBA00005446"/>
    </source>
</evidence>
<keyword evidence="4" id="KW-0238">DNA-binding</keyword>
<accession>E3KMD1</accession>
<dbReference type="PANTHER" id="PTHR13710">
    <property type="entry name" value="DNA HELICASE RECQ FAMILY MEMBER"/>
    <property type="match status" value="1"/>
</dbReference>
<evidence type="ECO:0000256" key="6">
    <source>
        <dbReference type="ARBA" id="ARBA00034617"/>
    </source>
</evidence>
<reference key="1">
    <citation type="submission" date="2007-01" db="EMBL/GenBank/DDBJ databases">
        <title>The Genome Sequence of Puccinia graminis f. sp. tritici Strain CRL 75-36-700-3.</title>
        <authorList>
            <consortium name="The Broad Institute Genome Sequencing Platform"/>
            <person name="Birren B."/>
            <person name="Lander E."/>
            <person name="Galagan J."/>
            <person name="Nusbaum C."/>
            <person name="Devon K."/>
            <person name="Cuomo C."/>
            <person name="Jaffe D."/>
            <person name="Butler J."/>
            <person name="Alvarez P."/>
            <person name="Gnerre S."/>
            <person name="Grabherr M."/>
            <person name="Mauceli E."/>
            <person name="Brockman W."/>
            <person name="Young S."/>
            <person name="LaButti K."/>
            <person name="Sykes S."/>
            <person name="DeCaprio D."/>
            <person name="Crawford M."/>
            <person name="Koehrsen M."/>
            <person name="Engels R."/>
            <person name="Montgomery P."/>
            <person name="Pearson M."/>
            <person name="Howarth C."/>
            <person name="Larson L."/>
            <person name="White J."/>
            <person name="Zeng Q."/>
            <person name="Kodira C."/>
            <person name="Yandava C."/>
            <person name="Alvarado L."/>
            <person name="O'Leary S."/>
            <person name="Szabo L."/>
            <person name="Dean R."/>
            <person name="Schein J."/>
        </authorList>
    </citation>
    <scope>NUCLEOTIDE SEQUENCE</scope>
    <source>
        <strain>CRL 75-36-700-3</strain>
    </source>
</reference>
<dbReference type="Proteomes" id="UP000008783">
    <property type="component" value="Unassembled WGS sequence"/>
</dbReference>
<dbReference type="RefSeq" id="XP_003329875.2">
    <property type="nucleotide sequence ID" value="XM_003329827.2"/>
</dbReference>
<proteinExistence type="inferred from homology"/>
<comment type="catalytic activity">
    <reaction evidence="6">
        <text>Couples ATP hydrolysis with the unwinding of duplex DNA by translocating in the 3'-5' direction.</text>
        <dbReference type="EC" id="5.6.2.4"/>
    </reaction>
</comment>
<evidence type="ECO:0000313" key="10">
    <source>
        <dbReference type="EMBL" id="EFP85456.2"/>
    </source>
</evidence>
<evidence type="ECO:0000256" key="7">
    <source>
        <dbReference type="ARBA" id="ARBA00034808"/>
    </source>
</evidence>
<dbReference type="Gene3D" id="3.40.50.300">
    <property type="entry name" value="P-loop containing nucleotide triphosphate hydrolases"/>
    <property type="match status" value="2"/>
</dbReference>
<protein>
    <recommendedName>
        <fullName evidence="7">DNA 3'-5' helicase</fullName>
        <ecNumber evidence="7">5.6.2.4</ecNumber>
    </recommendedName>
</protein>
<dbReference type="EMBL" id="DS178295">
    <property type="protein sequence ID" value="EFP85456.2"/>
    <property type="molecule type" value="Genomic_DNA"/>
</dbReference>
<reference evidence="11" key="2">
    <citation type="journal article" date="2011" name="Proc. Natl. Acad. Sci. U.S.A.">
        <title>Obligate biotrophy features unraveled by the genomic analysis of rust fungi.</title>
        <authorList>
            <person name="Duplessis S."/>
            <person name="Cuomo C.A."/>
            <person name="Lin Y.-C."/>
            <person name="Aerts A."/>
            <person name="Tisserant E."/>
            <person name="Veneault-Fourrey C."/>
            <person name="Joly D.L."/>
            <person name="Hacquard S."/>
            <person name="Amselem J."/>
            <person name="Cantarel B.L."/>
            <person name="Chiu R."/>
            <person name="Coutinho P.M."/>
            <person name="Feau N."/>
            <person name="Field M."/>
            <person name="Frey P."/>
            <person name="Gelhaye E."/>
            <person name="Goldberg J."/>
            <person name="Grabherr M.G."/>
            <person name="Kodira C.D."/>
            <person name="Kohler A."/>
            <person name="Kuees U."/>
            <person name="Lindquist E.A."/>
            <person name="Lucas S.M."/>
            <person name="Mago R."/>
            <person name="Mauceli E."/>
            <person name="Morin E."/>
            <person name="Murat C."/>
            <person name="Pangilinan J.L."/>
            <person name="Park R."/>
            <person name="Pearson M."/>
            <person name="Quesneville H."/>
            <person name="Rouhier N."/>
            <person name="Sakthikumar S."/>
            <person name="Salamov A.A."/>
            <person name="Schmutz J."/>
            <person name="Selles B."/>
            <person name="Shapiro H."/>
            <person name="Tanguay P."/>
            <person name="Tuskan G.A."/>
            <person name="Henrissat B."/>
            <person name="Van de Peer Y."/>
            <person name="Rouze P."/>
            <person name="Ellis J.G."/>
            <person name="Dodds P.N."/>
            <person name="Schein J.E."/>
            <person name="Zhong S."/>
            <person name="Hamelin R.C."/>
            <person name="Grigoriev I.V."/>
            <person name="Szabo L.J."/>
            <person name="Martin F."/>
        </authorList>
    </citation>
    <scope>NUCLEOTIDE SEQUENCE [LARGE SCALE GENOMIC DNA]</scope>
    <source>
        <strain evidence="11">CRL 75-36-700-3 / race SCCL</strain>
    </source>
</reference>
<dbReference type="GO" id="GO:0043138">
    <property type="term" value="F:3'-5' DNA helicase activity"/>
    <property type="evidence" value="ECO:0000318"/>
    <property type="project" value="GO_Central"/>
</dbReference>
<evidence type="ECO:0000259" key="9">
    <source>
        <dbReference type="PROSITE" id="PS51192"/>
    </source>
</evidence>
<dbReference type="GO" id="GO:0005694">
    <property type="term" value="C:chromosome"/>
    <property type="evidence" value="ECO:0000318"/>
    <property type="project" value="GO_Central"/>
</dbReference>
<dbReference type="InterPro" id="IPR027417">
    <property type="entry name" value="P-loop_NTPase"/>
</dbReference>
<dbReference type="GO" id="GO:0003677">
    <property type="term" value="F:DNA binding"/>
    <property type="evidence" value="ECO:0007669"/>
    <property type="project" value="UniProtKB-KW"/>
</dbReference>
<dbReference type="InterPro" id="IPR011545">
    <property type="entry name" value="DEAD/DEAH_box_helicase_dom"/>
</dbReference>
<dbReference type="SMART" id="SM00487">
    <property type="entry name" value="DEXDc"/>
    <property type="match status" value="1"/>
</dbReference>
<dbReference type="InterPro" id="IPR001650">
    <property type="entry name" value="Helicase_C-like"/>
</dbReference>
<dbReference type="InParanoid" id="E3KMD1"/>
<evidence type="ECO:0000256" key="4">
    <source>
        <dbReference type="ARBA" id="ARBA00023125"/>
    </source>
</evidence>
<evidence type="ECO:0000256" key="2">
    <source>
        <dbReference type="ARBA" id="ARBA00022741"/>
    </source>
</evidence>
<name>E3KMD1_PUCGT</name>
<dbReference type="InterPro" id="IPR014001">
    <property type="entry name" value="Helicase_ATP-bd"/>
</dbReference>
<dbReference type="HOGENOM" id="CLU_011478_1_1_1"/>
<keyword evidence="2" id="KW-0547">Nucleotide-binding</keyword>
<feature type="compositionally biased region" description="Basic and acidic residues" evidence="8">
    <location>
        <begin position="710"/>
        <end position="729"/>
    </location>
</feature>
<dbReference type="PANTHER" id="PTHR13710:SF105">
    <property type="entry name" value="ATP-DEPENDENT DNA HELICASE Q1"/>
    <property type="match status" value="1"/>
</dbReference>
<dbReference type="VEuPathDB" id="FungiDB:PGTG_11812"/>
<sequence length="751" mass="83684">MKQTNINITEHTPLFTGKNKKKPSTMVIISSSAMLSRPSPKRIWTPTGINVYKKVYDKSDEKLIDHIKETSLKRYGQPAKDEQVEAVFNLVQGRNTFLLAGTGFGKSRIAEIYYKMIPVKSRAVVLVLNPLDSLGDNQVLEKHQAGFTEINLTKLTFNPEVAQDIMDGVYQFVYLSPEIFLNNKLFERCYFSTDFQNRLALIVVDEAHMIYIWGLVESSTSKTSTSAHFRFEDYGIFRPSYGKLGAQLLFRNDKPILLLSATCRPVAVDAIKRSLKLNDDSVDIIRAELTRPEIRIIRVTMEKSLASSLDVIKLFPSHQHVADADMVPALIYSGSRNRTLTVMDVIGMARETPGAASIPNGGCVRRFHSCTGDDDKVSCAEDFAAGNFPLISCTMALGLGQNWKRVRMVAHMGRGDPANVCQMIGRCGRDGKAGLAVMFVEKTRRGGKNTVDKFSQGHPQTDLDRMDAMAITPLCLRVAFSVDNLFGYVPLMADDEAYLNERAREESMGMPKCNCSNCAPEAGRLVMEGLVFANKSNFDDIINDAFVPPISYGLKHKYPKKPSMVKKHKFTEDDEEEIDCFAARLLSDLYLFYDTEVSPGGTILASDLFGKDECVSVLASLENISQVQDLRSVVGGECFVGEAQWLFNWITEFKLKPQTMNTPAGTLIKAIKKPRNTGKASAQAVSTIPDGVRQAPAPRPPTKRALAQAESRRKSLERQAAKKREDEIKEIRRNQIAMIMSQTLADHSTNH</sequence>
<gene>
    <name evidence="10" type="ORF">PGTG_11812</name>
</gene>
<dbReference type="EC" id="5.6.2.4" evidence="7"/>
<dbReference type="Pfam" id="PF00270">
    <property type="entry name" value="DEAD"/>
    <property type="match status" value="1"/>
</dbReference>
<dbReference type="OrthoDB" id="10261556at2759"/>
<dbReference type="Pfam" id="PF00271">
    <property type="entry name" value="Helicase_C"/>
    <property type="match status" value="1"/>
</dbReference>
<evidence type="ECO:0000256" key="5">
    <source>
        <dbReference type="ARBA" id="ARBA00023235"/>
    </source>
</evidence>
<organism evidence="10 11">
    <name type="scientific">Puccinia graminis f. sp. tritici (strain CRL 75-36-700-3 / race SCCL)</name>
    <name type="common">Black stem rust fungus</name>
    <dbReference type="NCBI Taxonomy" id="418459"/>
    <lineage>
        <taxon>Eukaryota</taxon>
        <taxon>Fungi</taxon>
        <taxon>Dikarya</taxon>
        <taxon>Basidiomycota</taxon>
        <taxon>Pucciniomycotina</taxon>
        <taxon>Pucciniomycetes</taxon>
        <taxon>Pucciniales</taxon>
        <taxon>Pucciniaceae</taxon>
        <taxon>Puccinia</taxon>
    </lineage>
</organism>
<feature type="region of interest" description="Disordered" evidence="8">
    <location>
        <begin position="678"/>
        <end position="729"/>
    </location>
</feature>
<dbReference type="GeneID" id="10544007"/>
<evidence type="ECO:0000256" key="8">
    <source>
        <dbReference type="SAM" id="MobiDB-lite"/>
    </source>
</evidence>
<evidence type="ECO:0000256" key="3">
    <source>
        <dbReference type="ARBA" id="ARBA00022840"/>
    </source>
</evidence>